<name>A0A366HDE0_9BACT</name>
<organism evidence="1 2">
    <name type="scientific">Roseimicrobium gellanilyticum</name>
    <dbReference type="NCBI Taxonomy" id="748857"/>
    <lineage>
        <taxon>Bacteria</taxon>
        <taxon>Pseudomonadati</taxon>
        <taxon>Verrucomicrobiota</taxon>
        <taxon>Verrucomicrobiia</taxon>
        <taxon>Verrucomicrobiales</taxon>
        <taxon>Verrucomicrobiaceae</taxon>
        <taxon>Roseimicrobium</taxon>
    </lineage>
</organism>
<sequence>MHPRYLSFLCLLLTLVSCGGEPLQGPEVARQRALWEPKGWTFVEVCGDSSWAHESSEVRLQGTEPSLKVFAETSGVDGRGPKSTSEKTYAEPGYTYLEVKMSAGFTDCYSIVFKRKVDANDDAKRNAAVP</sequence>
<evidence type="ECO:0000313" key="1">
    <source>
        <dbReference type="EMBL" id="RBP39839.1"/>
    </source>
</evidence>
<gene>
    <name evidence="1" type="ORF">DES53_109267</name>
</gene>
<evidence type="ECO:0000313" key="2">
    <source>
        <dbReference type="Proteomes" id="UP000253426"/>
    </source>
</evidence>
<evidence type="ECO:0008006" key="3">
    <source>
        <dbReference type="Google" id="ProtNLM"/>
    </source>
</evidence>
<keyword evidence="2" id="KW-1185">Reference proteome</keyword>
<dbReference type="PROSITE" id="PS51257">
    <property type="entry name" value="PROKAR_LIPOPROTEIN"/>
    <property type="match status" value="1"/>
</dbReference>
<protein>
    <recommendedName>
        <fullName evidence="3">Lipoprotein</fullName>
    </recommendedName>
</protein>
<reference evidence="1 2" key="1">
    <citation type="submission" date="2018-06" db="EMBL/GenBank/DDBJ databases">
        <title>Genomic Encyclopedia of Type Strains, Phase IV (KMG-IV): sequencing the most valuable type-strain genomes for metagenomic binning, comparative biology and taxonomic classification.</title>
        <authorList>
            <person name="Goeker M."/>
        </authorList>
    </citation>
    <scope>NUCLEOTIDE SEQUENCE [LARGE SCALE GENOMIC DNA]</scope>
    <source>
        <strain evidence="1 2">DSM 25532</strain>
    </source>
</reference>
<dbReference type="RefSeq" id="WP_147263569.1">
    <property type="nucleotide sequence ID" value="NZ_QNRR01000009.1"/>
</dbReference>
<comment type="caution">
    <text evidence="1">The sequence shown here is derived from an EMBL/GenBank/DDBJ whole genome shotgun (WGS) entry which is preliminary data.</text>
</comment>
<dbReference type="Proteomes" id="UP000253426">
    <property type="component" value="Unassembled WGS sequence"/>
</dbReference>
<accession>A0A366HDE0</accession>
<dbReference type="EMBL" id="QNRR01000009">
    <property type="protein sequence ID" value="RBP39839.1"/>
    <property type="molecule type" value="Genomic_DNA"/>
</dbReference>
<proteinExistence type="predicted"/>
<dbReference type="AlphaFoldDB" id="A0A366HDE0"/>